<sequence>MDAAFNITMGGLHYAAKAYDIASRTLQEHNVTLPSPQIIAYSFQSAAQQLGNAATSFGLPSYWKDILVNYNVLPVIMALVWLYTMFCLFTMTLRWIYRVVFGFVRFSLIICTVAFVVYHVQMYLSKDGDFVDSTPLSSNPRANYLRQQGVVP</sequence>
<dbReference type="AlphaFoldDB" id="A0AAD5EHJ7"/>
<proteinExistence type="predicted"/>
<name>A0AAD5EHJ7_UMBRA</name>
<accession>A0AAD5EHJ7</accession>
<reference evidence="2" key="1">
    <citation type="submission" date="2021-06" db="EMBL/GenBank/DDBJ databases">
        <authorList>
            <consortium name="DOE Joint Genome Institute"/>
            <person name="Mondo S.J."/>
            <person name="Amses K.R."/>
            <person name="Simmons D.R."/>
            <person name="Longcore J.E."/>
            <person name="Seto K."/>
            <person name="Alves G.H."/>
            <person name="Bonds A.E."/>
            <person name="Quandt C.A."/>
            <person name="Davis W.J."/>
            <person name="Chang Y."/>
            <person name="Letcher P.M."/>
            <person name="Powell M.J."/>
            <person name="Kuo A."/>
            <person name="Labutti K."/>
            <person name="Pangilinan J."/>
            <person name="Andreopoulos W."/>
            <person name="Tritt A."/>
            <person name="Riley R."/>
            <person name="Hundley H."/>
            <person name="Johnson J."/>
            <person name="Lipzen A."/>
            <person name="Barry K."/>
            <person name="Berbee M.L."/>
            <person name="Buchler N.E."/>
            <person name="Grigoriev I.V."/>
            <person name="Spatafora J.W."/>
            <person name="Stajich J.E."/>
            <person name="James T.Y."/>
        </authorList>
    </citation>
    <scope>NUCLEOTIDE SEQUENCE</scope>
    <source>
        <strain evidence="2">AG</strain>
    </source>
</reference>
<protein>
    <submittedName>
        <fullName evidence="2">Uncharacterized protein</fullName>
    </submittedName>
</protein>
<evidence type="ECO:0000313" key="2">
    <source>
        <dbReference type="EMBL" id="KAI8583808.1"/>
    </source>
</evidence>
<dbReference type="RefSeq" id="XP_051448812.1">
    <property type="nucleotide sequence ID" value="XM_051585486.1"/>
</dbReference>
<organism evidence="2 3">
    <name type="scientific">Umbelopsis ramanniana AG</name>
    <dbReference type="NCBI Taxonomy" id="1314678"/>
    <lineage>
        <taxon>Eukaryota</taxon>
        <taxon>Fungi</taxon>
        <taxon>Fungi incertae sedis</taxon>
        <taxon>Mucoromycota</taxon>
        <taxon>Mucoromycotina</taxon>
        <taxon>Umbelopsidomycetes</taxon>
        <taxon>Umbelopsidales</taxon>
        <taxon>Umbelopsidaceae</taxon>
        <taxon>Umbelopsis</taxon>
    </lineage>
</organism>
<dbReference type="EMBL" id="MU620894">
    <property type="protein sequence ID" value="KAI8583808.1"/>
    <property type="molecule type" value="Genomic_DNA"/>
</dbReference>
<keyword evidence="3" id="KW-1185">Reference proteome</keyword>
<comment type="caution">
    <text evidence="2">The sequence shown here is derived from an EMBL/GenBank/DDBJ whole genome shotgun (WGS) entry which is preliminary data.</text>
</comment>
<evidence type="ECO:0000313" key="3">
    <source>
        <dbReference type="Proteomes" id="UP001206595"/>
    </source>
</evidence>
<keyword evidence="1" id="KW-1133">Transmembrane helix</keyword>
<dbReference type="GeneID" id="75910834"/>
<feature type="transmembrane region" description="Helical" evidence="1">
    <location>
        <begin position="67"/>
        <end position="89"/>
    </location>
</feature>
<dbReference type="Proteomes" id="UP001206595">
    <property type="component" value="Unassembled WGS sequence"/>
</dbReference>
<reference evidence="2" key="2">
    <citation type="journal article" date="2022" name="Proc. Natl. Acad. Sci. U.S.A.">
        <title>Diploid-dominant life cycles characterize the early evolution of Fungi.</title>
        <authorList>
            <person name="Amses K.R."/>
            <person name="Simmons D.R."/>
            <person name="Longcore J.E."/>
            <person name="Mondo S.J."/>
            <person name="Seto K."/>
            <person name="Jeronimo G.H."/>
            <person name="Bonds A.E."/>
            <person name="Quandt C.A."/>
            <person name="Davis W.J."/>
            <person name="Chang Y."/>
            <person name="Federici B.A."/>
            <person name="Kuo A."/>
            <person name="LaButti K."/>
            <person name="Pangilinan J."/>
            <person name="Andreopoulos W."/>
            <person name="Tritt A."/>
            <person name="Riley R."/>
            <person name="Hundley H."/>
            <person name="Johnson J."/>
            <person name="Lipzen A."/>
            <person name="Barry K."/>
            <person name="Lang B.F."/>
            <person name="Cuomo C.A."/>
            <person name="Buchler N.E."/>
            <person name="Grigoriev I.V."/>
            <person name="Spatafora J.W."/>
            <person name="Stajich J.E."/>
            <person name="James T.Y."/>
        </authorList>
    </citation>
    <scope>NUCLEOTIDE SEQUENCE</scope>
    <source>
        <strain evidence="2">AG</strain>
    </source>
</reference>
<evidence type="ECO:0000256" key="1">
    <source>
        <dbReference type="SAM" id="Phobius"/>
    </source>
</evidence>
<gene>
    <name evidence="2" type="ORF">K450DRAFT_220068</name>
</gene>
<feature type="transmembrane region" description="Helical" evidence="1">
    <location>
        <begin position="96"/>
        <end position="120"/>
    </location>
</feature>
<keyword evidence="1" id="KW-0472">Membrane</keyword>
<keyword evidence="1" id="KW-0812">Transmembrane</keyword>